<proteinExistence type="predicted"/>
<feature type="region of interest" description="Disordered" evidence="1">
    <location>
        <begin position="920"/>
        <end position="986"/>
    </location>
</feature>
<dbReference type="EMBL" id="BKCJ010000407">
    <property type="protein sequence ID" value="GEU32917.1"/>
    <property type="molecule type" value="Genomic_DNA"/>
</dbReference>
<feature type="compositionally biased region" description="Basic and acidic residues" evidence="1">
    <location>
        <begin position="932"/>
        <end position="949"/>
    </location>
</feature>
<protein>
    <submittedName>
        <fullName evidence="3">Integrase, catalytic region, zinc finger, CCHC-type, peptidase aspartic, catalytic</fullName>
    </submittedName>
</protein>
<accession>A0A6L2J8P9</accession>
<evidence type="ECO:0000256" key="1">
    <source>
        <dbReference type="SAM" id="MobiDB-lite"/>
    </source>
</evidence>
<sequence>MSTSNTHQQSLGNAGSETRPLMLERGSYIPWASHFRRYLNRKRKNKKWLNKVIDEGPYEFRIFTPSETEAPRLPKEEDFNGNNLKHYDAEIEAMNSILIFILNDIYDSIDACKTAKSMWQIVEHLMQGTIQNKVNRETRFNNESDQFIAEPGEAHVLVYNRFAQLVSDLERNDIIFPNVTVNTKFLNCLQPEWLKYVTQRKEVGKSHDPLTLVAHTGSSSRTTTPYYVTHPPSVVDYDDDYQGDNDFLFADASWMEEIKELSANICLMARIQPAQFNSNKGLSYDSTFLSEVHTLSTSYVNPLFAKDTQEQKYPKQPKIINNIVGDDQIDCNIMFDEPNRDVNSGSVEYDHNVQELYALEQLARNAYKEAQKQQKFAQKVQQQNTMLTKQLESYKEKVRVVQIVLWIIDSGCSKHMTGDQSLLKKFVEKFMGTVYYVEGLGHNLFSGGQFHDGDLEVAFRSKTCYVRNLKGDDLLTRDRESNLYTISIFDMATSSHVCLLSAATSTKSWLWHRRLSHLKFEPMNIPSKEDLDNLFRPMYEEYFEKRTRGSSHCNYISTSSIVVEEHEAPPIVITFEEQTSPIPLNEADEFNQEDSANFDGNTIFVPYNVLKFEEAESSKTSLNPLNMHEFHQVQPSTHIWTKAHPLEQVISDPSKPVMTQKRLQIDSEMDVKTAFLNGPLKEEVYVSQPDRFVDPDFPDHVYRLKKALYDLKQAPRAWYNKLSLFLIEHHFTKVIIMAQPQRSADVHQDELCPPNKRYALMDANKKIDPDNPQYPNESKIVNGLHYALKNPPTQIPYPRFTKIIIGHCMIEFLEISRRARDKYHNLEDDVMVKNIFNSGKHKDDVPMTQLQPIESTQGTHRTLSAPRLAEHKSHDELEAQQTVQKVEEHLIAEETEKLAEGAENVKKVEVNSSTLRQDVTQTIPGTRPSGVRLRDEDDPHDDAHLEGENSAKMQKTSEHGTFVFGESSSGQDFESEQGPSTSGDEHQYHIDQMQNFLKNDIVWESRKEIIITPYPQRPILVVQSCQRDPKAPALSLVNQDLLYLKKGSSGPEKIVISLHKFLAVIFLDDDIEERASRWTYWELGNKHKFITKVVARRENGSIVSITESDYKNLNKNDIEDMYLLIVNHKVDDYPETSLLWSLSVFIRSIVTWERVHDFQLGVKSYQQKVNLTAPTITFQGIEKFKVFSIISKPAYGIIYKNNKKKKSDETSRARALICPLPQGSIADRVLKWGLNRMGLGAQVREFEGLNGDDEDGVLEKVERDAEGRMRTESVAEWVRLEETKKEARKMVKSGDVVNVGRGVEGEGMVTGILFEEEEDVVMEERREREREMEEEKEFVIHVSHMAGQIIRYVDMAGQRIQRGRINEVLTKDTIKVFLLWDFCRNRCFFQWKLNPEKYKDGEKLDSIRIARGYSYMVIFWETI</sequence>
<organism evidence="3">
    <name type="scientific">Tanacetum cinerariifolium</name>
    <name type="common">Dalmatian daisy</name>
    <name type="synonym">Chrysanthemum cinerariifolium</name>
    <dbReference type="NCBI Taxonomy" id="118510"/>
    <lineage>
        <taxon>Eukaryota</taxon>
        <taxon>Viridiplantae</taxon>
        <taxon>Streptophyta</taxon>
        <taxon>Embryophyta</taxon>
        <taxon>Tracheophyta</taxon>
        <taxon>Spermatophyta</taxon>
        <taxon>Magnoliopsida</taxon>
        <taxon>eudicotyledons</taxon>
        <taxon>Gunneridae</taxon>
        <taxon>Pentapetalae</taxon>
        <taxon>asterids</taxon>
        <taxon>campanulids</taxon>
        <taxon>Asterales</taxon>
        <taxon>Asteraceae</taxon>
        <taxon>Asteroideae</taxon>
        <taxon>Anthemideae</taxon>
        <taxon>Anthemidinae</taxon>
        <taxon>Tanacetum</taxon>
    </lineage>
</organism>
<name>A0A6L2J8P9_TANCI</name>
<gene>
    <name evidence="3" type="ORF">Tci_004895</name>
</gene>
<comment type="caution">
    <text evidence="3">The sequence shown here is derived from an EMBL/GenBank/DDBJ whole genome shotgun (WGS) entry which is preliminary data.</text>
</comment>
<feature type="compositionally biased region" description="Polar residues" evidence="1">
    <location>
        <begin position="966"/>
        <end position="982"/>
    </location>
</feature>
<dbReference type="Pfam" id="PF07727">
    <property type="entry name" value="RVT_2"/>
    <property type="match status" value="1"/>
</dbReference>
<reference evidence="3" key="1">
    <citation type="journal article" date="2019" name="Sci. Rep.">
        <title>Draft genome of Tanacetum cinerariifolium, the natural source of mosquito coil.</title>
        <authorList>
            <person name="Yamashiro T."/>
            <person name="Shiraishi A."/>
            <person name="Satake H."/>
            <person name="Nakayama K."/>
        </authorList>
    </citation>
    <scope>NUCLEOTIDE SEQUENCE</scope>
</reference>
<evidence type="ECO:0000259" key="2">
    <source>
        <dbReference type="Pfam" id="PF07727"/>
    </source>
</evidence>
<dbReference type="InterPro" id="IPR013103">
    <property type="entry name" value="RVT_2"/>
</dbReference>
<evidence type="ECO:0000313" key="3">
    <source>
        <dbReference type="EMBL" id="GEU32917.1"/>
    </source>
</evidence>
<feature type="domain" description="Reverse transcriptase Ty1/copia-type" evidence="2">
    <location>
        <begin position="668"/>
        <end position="733"/>
    </location>
</feature>